<dbReference type="SFLD" id="SFLDG01129">
    <property type="entry name" value="C1.5:_HAD__Beta-PGM__Phosphata"/>
    <property type="match status" value="1"/>
</dbReference>
<comment type="similarity">
    <text evidence="2">Belongs to the HAD-like hydrolase superfamily. CbbY/CbbZ/Gph/YieH family.</text>
</comment>
<dbReference type="PANTHER" id="PTHR46193">
    <property type="entry name" value="6-PHOSPHOGLUCONATE PHOSPHATASE"/>
    <property type="match status" value="1"/>
</dbReference>
<dbReference type="RefSeq" id="WP_058247069.1">
    <property type="nucleotide sequence ID" value="NZ_CYSE01000002.1"/>
</dbReference>
<dbReference type="Proteomes" id="UP000054935">
    <property type="component" value="Unassembled WGS sequence"/>
</dbReference>
<dbReference type="InterPro" id="IPR051600">
    <property type="entry name" value="Beta-PGM-like"/>
</dbReference>
<dbReference type="STRING" id="441103.TRN7648_01587"/>
<reference evidence="6 7" key="1">
    <citation type="submission" date="2015-09" db="EMBL/GenBank/DDBJ databases">
        <authorList>
            <consortium name="Swine Surveillance"/>
        </authorList>
    </citation>
    <scope>NUCLEOTIDE SEQUENCE [LARGE SCALE GENOMIC DNA]</scope>
    <source>
        <strain evidence="6 7">CECT 7648</strain>
    </source>
</reference>
<proteinExistence type="inferred from homology"/>
<dbReference type="SFLD" id="SFLDS00003">
    <property type="entry name" value="Haloacid_Dehalogenase"/>
    <property type="match status" value="1"/>
</dbReference>
<name>A0A0P1G7J5_9RHOB</name>
<dbReference type="OrthoDB" id="9782449at2"/>
<protein>
    <submittedName>
        <fullName evidence="6">Fructose-1-phosphate phosphatase YqaB</fullName>
        <ecNumber evidence="6">3.1.3.-</ecNumber>
    </submittedName>
</protein>
<dbReference type="InterPro" id="IPR041492">
    <property type="entry name" value="HAD_2"/>
</dbReference>
<dbReference type="EC" id="3.1.3.-" evidence="6"/>
<accession>A0A0P1G7J5</accession>
<evidence type="ECO:0000256" key="4">
    <source>
        <dbReference type="ARBA" id="ARBA00022842"/>
    </source>
</evidence>
<evidence type="ECO:0000256" key="2">
    <source>
        <dbReference type="ARBA" id="ARBA00006171"/>
    </source>
</evidence>
<dbReference type="SUPFAM" id="SSF56784">
    <property type="entry name" value="HAD-like"/>
    <property type="match status" value="1"/>
</dbReference>
<keyword evidence="7" id="KW-1185">Reference proteome</keyword>
<dbReference type="Gene3D" id="3.40.50.1000">
    <property type="entry name" value="HAD superfamily/HAD-like"/>
    <property type="match status" value="1"/>
</dbReference>
<evidence type="ECO:0000256" key="3">
    <source>
        <dbReference type="ARBA" id="ARBA00022723"/>
    </source>
</evidence>
<dbReference type="PANTHER" id="PTHR46193:SF18">
    <property type="entry name" value="HEXITOL PHOSPHATASE B"/>
    <property type="match status" value="1"/>
</dbReference>
<dbReference type="CDD" id="cd07505">
    <property type="entry name" value="HAD_BPGM-like"/>
    <property type="match status" value="1"/>
</dbReference>
<keyword evidence="4" id="KW-0460">Magnesium</keyword>
<dbReference type="InterPro" id="IPR023198">
    <property type="entry name" value="PGP-like_dom2"/>
</dbReference>
<evidence type="ECO:0000313" key="6">
    <source>
        <dbReference type="EMBL" id="CUH77653.1"/>
    </source>
</evidence>
<dbReference type="Gene3D" id="1.10.150.240">
    <property type="entry name" value="Putative phosphatase, domain 2"/>
    <property type="match status" value="1"/>
</dbReference>
<dbReference type="AlphaFoldDB" id="A0A0P1G7J5"/>
<dbReference type="InterPro" id="IPR036412">
    <property type="entry name" value="HAD-like_sf"/>
</dbReference>
<keyword evidence="3" id="KW-0479">Metal-binding</keyword>
<dbReference type="GO" id="GO:0016787">
    <property type="term" value="F:hydrolase activity"/>
    <property type="evidence" value="ECO:0007669"/>
    <property type="project" value="UniProtKB-KW"/>
</dbReference>
<dbReference type="Pfam" id="PF13419">
    <property type="entry name" value="HAD_2"/>
    <property type="match status" value="1"/>
</dbReference>
<keyword evidence="6" id="KW-0378">Hydrolase</keyword>
<keyword evidence="5" id="KW-0119">Carbohydrate metabolism</keyword>
<dbReference type="NCBIfam" id="TIGR01509">
    <property type="entry name" value="HAD-SF-IA-v3"/>
    <property type="match status" value="1"/>
</dbReference>
<dbReference type="InterPro" id="IPR006439">
    <property type="entry name" value="HAD-SF_hydro_IA"/>
</dbReference>
<dbReference type="EMBL" id="CYSE01000002">
    <property type="protein sequence ID" value="CUH77653.1"/>
    <property type="molecule type" value="Genomic_DNA"/>
</dbReference>
<comment type="cofactor">
    <cofactor evidence="1">
        <name>Mg(2+)</name>
        <dbReference type="ChEBI" id="CHEBI:18420"/>
    </cofactor>
</comment>
<dbReference type="InterPro" id="IPR023214">
    <property type="entry name" value="HAD_sf"/>
</dbReference>
<sequence>MAKPALLFDLDGTMLNSDSIHMAVFADMMGSRGLNVTEDFYMQHVHGRLNVDFFAEFLPNEPDPQGLSDAKEAEFRARLPRPYPAMPGVAEVIAHAVDNDWPRAVVTNAMRLNAEAMLEAVGQRHAFEVMVIGEECPRGKPAPDPYLEAMRQLGVSPADCIAFEDSPSGTRAAAASGAFTVGIRSALSDRELRENGAHITIQDFNDPALREVFQRFDREANT</sequence>
<dbReference type="GO" id="GO:0046872">
    <property type="term" value="F:metal ion binding"/>
    <property type="evidence" value="ECO:0007669"/>
    <property type="project" value="UniProtKB-KW"/>
</dbReference>
<evidence type="ECO:0000256" key="5">
    <source>
        <dbReference type="ARBA" id="ARBA00023277"/>
    </source>
</evidence>
<dbReference type="SFLD" id="SFLDG01135">
    <property type="entry name" value="C1.5.6:_HAD__Beta-PGM__Phospha"/>
    <property type="match status" value="1"/>
</dbReference>
<evidence type="ECO:0000313" key="7">
    <source>
        <dbReference type="Proteomes" id="UP000054935"/>
    </source>
</evidence>
<evidence type="ECO:0000256" key="1">
    <source>
        <dbReference type="ARBA" id="ARBA00001946"/>
    </source>
</evidence>
<gene>
    <name evidence="6" type="primary">yqaB</name>
    <name evidence="6" type="ORF">TRN7648_01587</name>
</gene>
<organism evidence="6 7">
    <name type="scientific">Tropicibacter naphthalenivorans</name>
    <dbReference type="NCBI Taxonomy" id="441103"/>
    <lineage>
        <taxon>Bacteria</taxon>
        <taxon>Pseudomonadati</taxon>
        <taxon>Pseudomonadota</taxon>
        <taxon>Alphaproteobacteria</taxon>
        <taxon>Rhodobacterales</taxon>
        <taxon>Roseobacteraceae</taxon>
        <taxon>Tropicibacter</taxon>
    </lineage>
</organism>